<evidence type="ECO:0000256" key="1">
    <source>
        <dbReference type="PROSITE-ProRule" id="PRU00023"/>
    </source>
</evidence>
<proteinExistence type="predicted"/>
<dbReference type="PROSITE" id="PS50297">
    <property type="entry name" value="ANK_REP_REGION"/>
    <property type="match status" value="1"/>
</dbReference>
<name>A0AA41SBF1_PAPNU</name>
<dbReference type="PROSITE" id="PS50088">
    <property type="entry name" value="ANK_REPEAT"/>
    <property type="match status" value="1"/>
</dbReference>
<dbReference type="Gene3D" id="1.25.40.20">
    <property type="entry name" value="Ankyrin repeat-containing domain"/>
    <property type="match status" value="2"/>
</dbReference>
<dbReference type="PANTHER" id="PTHR24177">
    <property type="entry name" value="CASKIN"/>
    <property type="match status" value="1"/>
</dbReference>
<comment type="caution">
    <text evidence="2">The sequence shown here is derived from an EMBL/GenBank/DDBJ whole genome shotgun (WGS) entry which is preliminary data.</text>
</comment>
<sequence>MLSHIMYAEFAREAWDWLAEAGAWTDLEKENYNQMLATAATAREHSDDIPEVDKVLTRRNYRKWVIYVKNVLLSKYLWAVVDGSATVGSRSYKTKNHHALVTIRMSCGEEMFLEIDEESDARKAWCKLEGKLGAATTAFVVDSNKIKAEINECLTVIVDEGSSTLRSNYITWEISTKTYLIKQGLWGFLEETEISDHVKDENALDVIKVSCAPEMRAYILYTDCSKTAWEKLSAASTGTTVDDHIAHCMRVKEAEEIRADLNNHPEADKVLTHSNYLMWEEYVTMLLQSRLLDEVVNVDTKNEIKEACGIRIIKEACGREMMPYIFRSKSPREALASLKKTSHQEKDEYMKYSRLLHAVQKNKFQEQLTDRNGVMWRGAHKFFRDFPEALAAEITKDGSTALHVAVRLGRVDFVRELLKLMNQAQSELKTHQDDTAIAVAARGNNMEIVQMLVKSNPRLPLIGNEQGLHAVTIAAINGNETIMHYLYPNTEKTTEPWGAKSVASLLTSAARLGAFDIVLDLLDHFRHYAVLEKDVYGMTLLSVLAEQPCAFPSGNQFGLLEGWIYRLVPGVKKVLDSKKKQDESAKILQHICSQLPNLHTDQEIKDSLIYEAIQKSVIHGTIEVLEALIDSNPYLEYFKDDDGRGLFQIAIMHRKENIFHYISQLGPRNNQDMLDESGNNALHCAALWDPSSKIVHGPALQIQREIQWFQ</sequence>
<keyword evidence="1" id="KW-0040">ANK repeat</keyword>
<dbReference type="GO" id="GO:0016020">
    <property type="term" value="C:membrane"/>
    <property type="evidence" value="ECO:0007669"/>
    <property type="project" value="TreeGrafter"/>
</dbReference>
<organism evidence="2 3">
    <name type="scientific">Papaver nudicaule</name>
    <name type="common">Iceland poppy</name>
    <dbReference type="NCBI Taxonomy" id="74823"/>
    <lineage>
        <taxon>Eukaryota</taxon>
        <taxon>Viridiplantae</taxon>
        <taxon>Streptophyta</taxon>
        <taxon>Embryophyta</taxon>
        <taxon>Tracheophyta</taxon>
        <taxon>Spermatophyta</taxon>
        <taxon>Magnoliopsida</taxon>
        <taxon>Ranunculales</taxon>
        <taxon>Papaveraceae</taxon>
        <taxon>Papaveroideae</taxon>
        <taxon>Papaver</taxon>
    </lineage>
</organism>
<dbReference type="Proteomes" id="UP001177140">
    <property type="component" value="Unassembled WGS sequence"/>
</dbReference>
<dbReference type="EMBL" id="JAJJMA010114331">
    <property type="protein sequence ID" value="MCL7031650.1"/>
    <property type="molecule type" value="Genomic_DNA"/>
</dbReference>
<dbReference type="SUPFAM" id="SSF48403">
    <property type="entry name" value="Ankyrin repeat"/>
    <property type="match status" value="1"/>
</dbReference>
<dbReference type="InterPro" id="IPR036770">
    <property type="entry name" value="Ankyrin_rpt-contain_sf"/>
</dbReference>
<dbReference type="PANTHER" id="PTHR24177:SF468">
    <property type="entry name" value="PGG DOMAIN-CONTAINING PROTEIN"/>
    <property type="match status" value="1"/>
</dbReference>
<protein>
    <submittedName>
        <fullName evidence="2">Uncharacterized protein</fullName>
    </submittedName>
</protein>
<accession>A0AA41SBF1</accession>
<gene>
    <name evidence="2" type="ORF">MKW94_026340</name>
</gene>
<reference evidence="2" key="1">
    <citation type="submission" date="2022-03" db="EMBL/GenBank/DDBJ databases">
        <title>A functionally conserved STORR gene fusion in Papaver species that diverged 16.8 million years ago.</title>
        <authorList>
            <person name="Catania T."/>
        </authorList>
    </citation>
    <scope>NUCLEOTIDE SEQUENCE</scope>
    <source>
        <strain evidence="2">S-191538</strain>
    </source>
</reference>
<dbReference type="SMART" id="SM00248">
    <property type="entry name" value="ANK"/>
    <property type="match status" value="5"/>
</dbReference>
<evidence type="ECO:0000313" key="2">
    <source>
        <dbReference type="EMBL" id="MCL7031650.1"/>
    </source>
</evidence>
<dbReference type="AlphaFoldDB" id="A0AA41SBF1"/>
<dbReference type="InterPro" id="IPR002110">
    <property type="entry name" value="Ankyrin_rpt"/>
</dbReference>
<evidence type="ECO:0000313" key="3">
    <source>
        <dbReference type="Proteomes" id="UP001177140"/>
    </source>
</evidence>
<keyword evidence="3" id="KW-1185">Reference proteome</keyword>
<feature type="non-terminal residue" evidence="2">
    <location>
        <position position="1"/>
    </location>
</feature>
<dbReference type="Pfam" id="PF12796">
    <property type="entry name" value="Ank_2"/>
    <property type="match status" value="1"/>
</dbReference>
<feature type="repeat" description="ANK" evidence="1">
    <location>
        <begin position="397"/>
        <end position="419"/>
    </location>
</feature>